<dbReference type="EMBL" id="JARBHA010000005">
    <property type="protein sequence ID" value="KAJ9699645.1"/>
    <property type="molecule type" value="Genomic_DNA"/>
</dbReference>
<evidence type="ECO:0000313" key="1">
    <source>
        <dbReference type="EMBL" id="KAJ9699645.1"/>
    </source>
</evidence>
<proteinExistence type="predicted"/>
<organism evidence="1 2">
    <name type="scientific">Vitis rotundifolia</name>
    <name type="common">Muscadine grape</name>
    <dbReference type="NCBI Taxonomy" id="103349"/>
    <lineage>
        <taxon>Eukaryota</taxon>
        <taxon>Viridiplantae</taxon>
        <taxon>Streptophyta</taxon>
        <taxon>Embryophyta</taxon>
        <taxon>Tracheophyta</taxon>
        <taxon>Spermatophyta</taxon>
        <taxon>Magnoliopsida</taxon>
        <taxon>eudicotyledons</taxon>
        <taxon>Gunneridae</taxon>
        <taxon>Pentapetalae</taxon>
        <taxon>rosids</taxon>
        <taxon>Vitales</taxon>
        <taxon>Vitaceae</taxon>
        <taxon>Viteae</taxon>
        <taxon>Vitis</taxon>
    </lineage>
</organism>
<reference evidence="1 2" key="1">
    <citation type="journal article" date="2023" name="BMC Biotechnol.">
        <title>Vitis rotundifolia cv Carlos genome sequencing.</title>
        <authorList>
            <person name="Huff M."/>
            <person name="Hulse-Kemp A."/>
            <person name="Scheffler B."/>
            <person name="Youngblood R."/>
            <person name="Simpson S."/>
            <person name="Babiker E."/>
            <person name="Staton M."/>
        </authorList>
    </citation>
    <scope>NUCLEOTIDE SEQUENCE [LARGE SCALE GENOMIC DNA]</scope>
    <source>
        <tissue evidence="1">Leaf</tissue>
    </source>
</reference>
<protein>
    <submittedName>
        <fullName evidence="1">Uncharacterized protein</fullName>
    </submittedName>
</protein>
<dbReference type="AlphaFoldDB" id="A0AA39A2A9"/>
<name>A0AA39A2A9_VITRO</name>
<dbReference type="Proteomes" id="UP001168098">
    <property type="component" value="Unassembled WGS sequence"/>
</dbReference>
<gene>
    <name evidence="1" type="ORF">PVL29_005488</name>
</gene>
<sequence length="152" mass="17097">MLGLKHMYTIKKKCIYILETFSNLSLNPDVPVLTALQVMDVSHGSDPIREISATVGQKCMRNEDFFHPFTVISTLPQSTTQLTRSRCHVSLDCGVKHMTPPSLVLEPSASLKPTLHHPHPNLHFPFLHRLTHTHRPESQERAPSPCLTAFSP</sequence>
<accession>A0AA39A2A9</accession>
<keyword evidence="2" id="KW-1185">Reference proteome</keyword>
<evidence type="ECO:0000313" key="2">
    <source>
        <dbReference type="Proteomes" id="UP001168098"/>
    </source>
</evidence>
<comment type="caution">
    <text evidence="1">The sequence shown here is derived from an EMBL/GenBank/DDBJ whole genome shotgun (WGS) entry which is preliminary data.</text>
</comment>